<keyword evidence="8 10" id="KW-0472">Membrane</keyword>
<dbReference type="EMBL" id="JAHBCL010000017">
    <property type="protein sequence ID" value="MBS7527158.1"/>
    <property type="molecule type" value="Genomic_DNA"/>
</dbReference>
<accession>A0ABS5PPQ7</accession>
<evidence type="ECO:0000256" key="5">
    <source>
        <dbReference type="ARBA" id="ARBA00022692"/>
    </source>
</evidence>
<dbReference type="Pfam" id="PF02553">
    <property type="entry name" value="CbiN"/>
    <property type="match status" value="1"/>
</dbReference>
<dbReference type="PANTHER" id="PTHR38662">
    <property type="entry name" value="COBALT TRANSPORT PROTEIN CBIN"/>
    <property type="match status" value="1"/>
</dbReference>
<feature type="transmembrane region" description="Helical" evidence="10">
    <location>
        <begin position="9"/>
        <end position="26"/>
    </location>
</feature>
<evidence type="ECO:0000256" key="10">
    <source>
        <dbReference type="HAMAP-Rule" id="MF_00330"/>
    </source>
</evidence>
<dbReference type="InterPro" id="IPR003705">
    <property type="entry name" value="CbiN"/>
</dbReference>
<evidence type="ECO:0000256" key="3">
    <source>
        <dbReference type="ARBA" id="ARBA00022475"/>
    </source>
</evidence>
<feature type="transmembrane region" description="Helical" evidence="10">
    <location>
        <begin position="68"/>
        <end position="88"/>
    </location>
</feature>
<keyword evidence="9 10" id="KW-0170">Cobalt</keyword>
<evidence type="ECO:0000313" key="11">
    <source>
        <dbReference type="EMBL" id="MBS7527158.1"/>
    </source>
</evidence>
<comment type="similarity">
    <text evidence="10">Belongs to the CbiN family.</text>
</comment>
<comment type="pathway">
    <text evidence="10">Cofactor biosynthesis; adenosylcobalamin biosynthesis.</text>
</comment>
<evidence type="ECO:0000256" key="4">
    <source>
        <dbReference type="ARBA" id="ARBA00022573"/>
    </source>
</evidence>
<dbReference type="NCBIfam" id="TIGR01165">
    <property type="entry name" value="cbiN"/>
    <property type="match status" value="1"/>
</dbReference>
<gene>
    <name evidence="10" type="primary">cbiN</name>
    <name evidence="11" type="ORF">KHM83_10750</name>
</gene>
<name>A0ABS5PPQ7_9FIRM</name>
<evidence type="ECO:0000313" key="12">
    <source>
        <dbReference type="Proteomes" id="UP000746471"/>
    </source>
</evidence>
<evidence type="ECO:0000256" key="2">
    <source>
        <dbReference type="ARBA" id="ARBA00022448"/>
    </source>
</evidence>
<dbReference type="PANTHER" id="PTHR38662:SF1">
    <property type="entry name" value="COBALT TRANSPORT PROTEIN CBIN"/>
    <property type="match status" value="1"/>
</dbReference>
<evidence type="ECO:0000256" key="6">
    <source>
        <dbReference type="ARBA" id="ARBA00022989"/>
    </source>
</evidence>
<reference evidence="11 12" key="1">
    <citation type="submission" date="2021-05" db="EMBL/GenBank/DDBJ databases">
        <title>Fusibacter ferrireducens sp. nov., an anaerobic, sulfur- and Fe-reducing bacterium isolated from the mangrove sediment.</title>
        <authorList>
            <person name="Qiu D."/>
        </authorList>
    </citation>
    <scope>NUCLEOTIDE SEQUENCE [LARGE SCALE GENOMIC DNA]</scope>
    <source>
        <strain evidence="11 12">DSM 12116</strain>
    </source>
</reference>
<keyword evidence="2 10" id="KW-0813">Transport</keyword>
<evidence type="ECO:0000256" key="8">
    <source>
        <dbReference type="ARBA" id="ARBA00023136"/>
    </source>
</evidence>
<keyword evidence="12" id="KW-1185">Reference proteome</keyword>
<comment type="caution">
    <text evidence="11">The sequence shown here is derived from an EMBL/GenBank/DDBJ whole genome shotgun (WGS) entry which is preliminary data.</text>
</comment>
<sequence length="94" mass="10290">MKQATKKQNIILLIIFALLIIVPLAFNPGGEYGGTDGNAEVAIEAINPSYTPWFEPFWEPPSGEIESLMFTLLAVVGASTIGYYVGYIRGKNHD</sequence>
<dbReference type="Proteomes" id="UP000746471">
    <property type="component" value="Unassembled WGS sequence"/>
</dbReference>
<proteinExistence type="inferred from homology"/>
<keyword evidence="3 10" id="KW-1003">Cell membrane</keyword>
<keyword evidence="7 10" id="KW-0406">Ion transport</keyword>
<comment type="subunit">
    <text evidence="10">Forms an energy-coupling factor (ECF) transporter complex composed of an ATP-binding protein (A component, CbiO), a transmembrane protein (T component, CbiQ) and 2 possible substrate-capture proteins (S components, CbiM and CbiN) of unknown stoichimetry.</text>
</comment>
<protein>
    <recommendedName>
        <fullName evidence="10">Cobalt transport protein CbiN</fullName>
    </recommendedName>
    <alternativeName>
        <fullName evidence="10">Energy-coupling factor transporter probable substrate-capture protein CbiN</fullName>
        <shortName evidence="10">ECF transporter S component CbiN</shortName>
    </alternativeName>
</protein>
<dbReference type="RefSeq" id="WP_213237019.1">
    <property type="nucleotide sequence ID" value="NZ_JAHBCL010000017.1"/>
</dbReference>
<keyword evidence="5 10" id="KW-0812">Transmembrane</keyword>
<evidence type="ECO:0000256" key="7">
    <source>
        <dbReference type="ARBA" id="ARBA00023065"/>
    </source>
</evidence>
<dbReference type="HAMAP" id="MF_00330">
    <property type="entry name" value="CbiN"/>
    <property type="match status" value="1"/>
</dbReference>
<comment type="subcellular location">
    <subcellularLocation>
        <location evidence="10">Cell membrane</location>
        <topology evidence="10">Multi-pass membrane protein</topology>
    </subcellularLocation>
</comment>
<keyword evidence="6 10" id="KW-1133">Transmembrane helix</keyword>
<dbReference type="NCBIfam" id="NF002780">
    <property type="entry name" value="PRK02898.1"/>
    <property type="match status" value="1"/>
</dbReference>
<evidence type="ECO:0000256" key="1">
    <source>
        <dbReference type="ARBA" id="ARBA00022426"/>
    </source>
</evidence>
<keyword evidence="1 10" id="KW-0171">Cobalt transport</keyword>
<organism evidence="11 12">
    <name type="scientific">Fusibacter paucivorans</name>
    <dbReference type="NCBI Taxonomy" id="76009"/>
    <lineage>
        <taxon>Bacteria</taxon>
        <taxon>Bacillati</taxon>
        <taxon>Bacillota</taxon>
        <taxon>Clostridia</taxon>
        <taxon>Eubacteriales</taxon>
        <taxon>Eubacteriales Family XII. Incertae Sedis</taxon>
        <taxon>Fusibacter</taxon>
    </lineage>
</organism>
<comment type="function">
    <text evidence="10">Part of the energy-coupling factor (ECF) transporter complex CbiMNOQ involved in cobalt import.</text>
</comment>
<evidence type="ECO:0000256" key="9">
    <source>
        <dbReference type="ARBA" id="ARBA00023285"/>
    </source>
</evidence>
<keyword evidence="4 10" id="KW-0169">Cobalamin biosynthesis</keyword>